<feature type="compositionally biased region" description="Basic and acidic residues" evidence="17">
    <location>
        <begin position="677"/>
        <end position="698"/>
    </location>
</feature>
<feature type="domain" description="RRM" evidence="18">
    <location>
        <begin position="442"/>
        <end position="517"/>
    </location>
</feature>
<evidence type="ECO:0000256" key="8">
    <source>
        <dbReference type="ARBA" id="ARBA00022833"/>
    </source>
</evidence>
<dbReference type="PROSITE" id="PS50102">
    <property type="entry name" value="RRM"/>
    <property type="match status" value="1"/>
</dbReference>
<evidence type="ECO:0000313" key="21">
    <source>
        <dbReference type="Proteomes" id="UP000710432"/>
    </source>
</evidence>
<gene>
    <name evidence="20" type="ORF">LTLLF_170625</name>
</gene>
<dbReference type="InterPro" id="IPR000690">
    <property type="entry name" value="Matrin/U1-C_Znf_C2H2"/>
</dbReference>
<evidence type="ECO:0000256" key="12">
    <source>
        <dbReference type="ARBA" id="ARBA00057712"/>
    </source>
</evidence>
<dbReference type="InterPro" id="IPR034790">
    <property type="entry name" value="RBM20_RRM"/>
</dbReference>
<feature type="compositionally biased region" description="Basic and acidic residues" evidence="17">
    <location>
        <begin position="598"/>
        <end position="628"/>
    </location>
</feature>
<dbReference type="Proteomes" id="UP000710432">
    <property type="component" value="Unassembled WGS sequence"/>
</dbReference>
<feature type="compositionally biased region" description="Polar residues" evidence="17">
    <location>
        <begin position="97"/>
        <end position="121"/>
    </location>
</feature>
<dbReference type="PANTHER" id="PTHR15592">
    <property type="entry name" value="MATRIN 3/NUCLEAR PROTEIN 220-RELATED"/>
    <property type="match status" value="1"/>
</dbReference>
<dbReference type="EMBL" id="JAATJU010023800">
    <property type="protein sequence ID" value="KAH0506956.1"/>
    <property type="molecule type" value="Genomic_DNA"/>
</dbReference>
<evidence type="ECO:0000256" key="6">
    <source>
        <dbReference type="ARBA" id="ARBA00022723"/>
    </source>
</evidence>
<dbReference type="InterPro" id="IPR000504">
    <property type="entry name" value="RRM_dom"/>
</dbReference>
<feature type="compositionally biased region" description="Basic and acidic residues" evidence="17">
    <location>
        <begin position="544"/>
        <end position="558"/>
    </location>
</feature>
<feature type="region of interest" description="Disordered" evidence="17">
    <location>
        <begin position="949"/>
        <end position="1015"/>
    </location>
</feature>
<sequence>MHVDLLSPYSAAKLLDKGPFSVSNQNPLLPSPASLQLAQLQAQLTLHRLKLAQTAVTNNTAAATVLNQVLSKVAMSQPLFNQLRHPSVLSTPHGPTGVSQHAATIPSTPFPSSTVAFSPPSQARGPGPSVNLPSQPPNAVVVHPFSGVIPQTTAQPAVILGIGKAGTTPATAGFYEYGKANPSQAYGSETEGQTGFLPASASATASGSVAYEGHYSHAGQDGQAAFSKDFYGPNAQGSHAACGFPADQAGGMKGEVGGLLQGTNSQWESPPGFSGPNKPDIAAGPNMWPPPASQPYELYDPEEPTSDRTPPAFGVRLNNSKQGFSCSRRRAKEEQTVLSMRPLQTQELNDFHGVAPLHMPHICSICDKKVFDLKDWELHVKGRLHAQKCLLFSESCSLSPRSMGHQGAFVPNVGLSLQAMKKRMTMTMTKRGEFAQRTGAGRVVHICNLPEGSCTENDVINLGLPFGKVTNYILMKSTNQAFLEMAYTEAAQAMVQYYQEKSAMINGEKLLIRMSKRYKELQLKKPGKNVAAIIQDIHSQRERDMFREADRYSTERPRSRSPVSRSLSPRSHTPSFTSCSSSHSPPVPSRTDWGNGRDSWEHSPYARREDDRESVPWRENGEDKRDRTDVWAHDRKHYPRQMDKAELDERLEGGRGHREKYLRSGSPSPLHSLSSYKGRDDGYYRKEPKAKLDKHTKQQQEVPGRSRRKEEARLRETRPTHPEDSGKGDELEPKVTRAPVGAKSKQSEKSRAKRPDRDQEGADDRKESGTAENETGTEEQEGTEASPPPAGRQGEGTESSEPENMKTRKEPDWESGREAEGDSWYPTNMEELVTVDEVGEEDFIMEPDIPELEEIMPITQDKTLPEICPCVTATLGLDLAKDFTKQGETMGNGGAESSFTLPRQLPSTSTCCPNDTDMEMPGLNLDAERKPAECATGLSLEVSDCYEEARGAEDSDARPAPTTQQMSSLQPAEDRALQSSPFLDDCKARGSPEDGAQEVSPLEEKASPPTESDLQGLACQENSRYVEVKSLEVRSPELTEVELKEPLSLPSWEPEDVFSELSIPLGVEFVVPRTGFYCKLCGLFYTSEEAAKVSHCRSAVHYRNLQKYLSQLAEEGLKEMEGAGSPSPEDSGIVPHFEKKKL</sequence>
<feature type="region of interest" description="Disordered" evidence="17">
    <location>
        <begin position="1118"/>
        <end position="1142"/>
    </location>
</feature>
<comment type="subunit">
    <text evidence="13">Associates with components of the U1 and U2 U1 small nuclear ribonucleoprotein complexes.</text>
</comment>
<dbReference type="AlphaFoldDB" id="A0A8J6G9T6"/>
<feature type="region of interest" description="Disordered" evidence="17">
    <location>
        <begin position="90"/>
        <end position="131"/>
    </location>
</feature>
<dbReference type="GO" id="GO:0060914">
    <property type="term" value="P:heart formation"/>
    <property type="evidence" value="ECO:0007669"/>
    <property type="project" value="UniProtKB-ARBA"/>
</dbReference>
<keyword evidence="4" id="KW-0597">Phosphoprotein</keyword>
<feature type="region of interest" description="Disordered" evidence="17">
    <location>
        <begin position="642"/>
        <end position="828"/>
    </location>
</feature>
<keyword evidence="5" id="KW-0507">mRNA processing</keyword>
<dbReference type="FunFam" id="3.30.70.330:FF:000270">
    <property type="entry name" value="RNA binding motif protein 20"/>
    <property type="match status" value="1"/>
</dbReference>
<keyword evidence="11" id="KW-0539">Nucleus</keyword>
<reference evidence="20" key="1">
    <citation type="submission" date="2020-03" db="EMBL/GenBank/DDBJ databases">
        <title>Studies in the Genomics of Life Span.</title>
        <authorList>
            <person name="Glass D."/>
        </authorList>
    </citation>
    <scope>NUCLEOTIDE SEQUENCE</scope>
    <source>
        <strain evidence="20">LTLLF</strain>
        <tissue evidence="20">Muscle</tissue>
    </source>
</reference>
<dbReference type="GO" id="GO:0097157">
    <property type="term" value="F:pre-mRNA intronic binding"/>
    <property type="evidence" value="ECO:0007669"/>
    <property type="project" value="UniProtKB-ARBA"/>
</dbReference>
<feature type="domain" description="Matrin-type" evidence="19">
    <location>
        <begin position="1076"/>
        <end position="1107"/>
    </location>
</feature>
<dbReference type="GO" id="GO:0006397">
    <property type="term" value="P:mRNA processing"/>
    <property type="evidence" value="ECO:0007669"/>
    <property type="project" value="UniProtKB-KW"/>
</dbReference>
<dbReference type="SUPFAM" id="SSF54928">
    <property type="entry name" value="RNA-binding domain, RBD"/>
    <property type="match status" value="1"/>
</dbReference>
<dbReference type="GO" id="GO:0008380">
    <property type="term" value="P:RNA splicing"/>
    <property type="evidence" value="ECO:0007669"/>
    <property type="project" value="UniProtKB-KW"/>
</dbReference>
<dbReference type="SMART" id="SM00360">
    <property type="entry name" value="RRM"/>
    <property type="match status" value="1"/>
</dbReference>
<feature type="compositionally biased region" description="Polar residues" evidence="17">
    <location>
        <begin position="961"/>
        <end position="970"/>
    </location>
</feature>
<keyword evidence="7" id="KW-0863">Zinc-finger</keyword>
<evidence type="ECO:0000256" key="13">
    <source>
        <dbReference type="ARBA" id="ARBA00065821"/>
    </source>
</evidence>
<dbReference type="InterPro" id="IPR035979">
    <property type="entry name" value="RBD_domain_sf"/>
</dbReference>
<evidence type="ECO:0000256" key="7">
    <source>
        <dbReference type="ARBA" id="ARBA00022771"/>
    </source>
</evidence>
<dbReference type="InterPro" id="IPR012677">
    <property type="entry name" value="Nucleotide-bd_a/b_plait_sf"/>
</dbReference>
<evidence type="ECO:0000256" key="11">
    <source>
        <dbReference type="ARBA" id="ARBA00023242"/>
    </source>
</evidence>
<evidence type="ECO:0000256" key="16">
    <source>
        <dbReference type="PROSITE-ProRule" id="PRU00176"/>
    </source>
</evidence>
<keyword evidence="9 16" id="KW-0694">RNA-binding</keyword>
<dbReference type="GO" id="GO:0048025">
    <property type="term" value="P:negative regulation of mRNA splicing, via spliceosome"/>
    <property type="evidence" value="ECO:0007669"/>
    <property type="project" value="UniProtKB-ARBA"/>
</dbReference>
<feature type="compositionally biased region" description="Basic and acidic residues" evidence="17">
    <location>
        <begin position="642"/>
        <end position="662"/>
    </location>
</feature>
<dbReference type="SMART" id="SM00451">
    <property type="entry name" value="ZnF_U1"/>
    <property type="match status" value="2"/>
</dbReference>
<feature type="compositionally biased region" description="Basic and acidic residues" evidence="17">
    <location>
        <begin position="803"/>
        <end position="820"/>
    </location>
</feature>
<evidence type="ECO:0000256" key="1">
    <source>
        <dbReference type="ARBA" id="ARBA00004123"/>
    </source>
</evidence>
<feature type="compositionally biased region" description="Basic and acidic residues" evidence="17">
    <location>
        <begin position="745"/>
        <end position="769"/>
    </location>
</feature>
<keyword evidence="6" id="KW-0479">Metal-binding</keyword>
<evidence type="ECO:0000256" key="5">
    <source>
        <dbReference type="ARBA" id="ARBA00022664"/>
    </source>
</evidence>
<feature type="compositionally biased region" description="Low complexity" evidence="17">
    <location>
        <begin position="664"/>
        <end position="675"/>
    </location>
</feature>
<dbReference type="CDD" id="cd12685">
    <property type="entry name" value="RRM_RBM20"/>
    <property type="match status" value="1"/>
</dbReference>
<evidence type="ECO:0000256" key="9">
    <source>
        <dbReference type="ARBA" id="ARBA00022884"/>
    </source>
</evidence>
<dbReference type="GO" id="GO:0036464">
    <property type="term" value="C:cytoplasmic ribonucleoprotein granule"/>
    <property type="evidence" value="ECO:0007669"/>
    <property type="project" value="UniProtKB-SubCell"/>
</dbReference>
<evidence type="ECO:0000256" key="4">
    <source>
        <dbReference type="ARBA" id="ARBA00022553"/>
    </source>
</evidence>
<feature type="compositionally biased region" description="Basic and acidic residues" evidence="17">
    <location>
        <begin position="708"/>
        <end position="735"/>
    </location>
</feature>
<name>A0A8J6G9T6_MICOH</name>
<comment type="function">
    <text evidence="12">RNA-binding protein that acts as a regulator of mRNA splicing of a subset of genes encoding key structural proteins involved in cardiac development, such as TTN (Titin), CACNA1C, CAMK2D or PDLIM5/ENH. Acts as a repressor of mRNA splicing: specifically binds the 5'UCUU-3' motif that is predominantly found within intronic sequences of pre-mRNAs, leading to the exclusion of specific exons in target transcripts. RBM20-mediated exon skipping is hormone-dependent and is essential for TTN isoform transition in both cardiac and skeletal muscles. RBM20-mediated exon skipping of TTN provides substrates for the formation of circular RNA (circRNAs) from the TTN transcripts. Together with RBM24, promotes the expression of short isoforms of PDLIM5/ENH in cardiomyocytes.</text>
</comment>
<organism evidence="20 21">
    <name type="scientific">Microtus ochrogaster</name>
    <name type="common">Prairie vole</name>
    <dbReference type="NCBI Taxonomy" id="79684"/>
    <lineage>
        <taxon>Eukaryota</taxon>
        <taxon>Metazoa</taxon>
        <taxon>Chordata</taxon>
        <taxon>Craniata</taxon>
        <taxon>Vertebrata</taxon>
        <taxon>Euteleostomi</taxon>
        <taxon>Mammalia</taxon>
        <taxon>Eutheria</taxon>
        <taxon>Euarchontoglires</taxon>
        <taxon>Glires</taxon>
        <taxon>Rodentia</taxon>
        <taxon>Myomorpha</taxon>
        <taxon>Muroidea</taxon>
        <taxon>Cricetidae</taxon>
        <taxon>Arvicolinae</taxon>
        <taxon>Microtus</taxon>
    </lineage>
</organism>
<feature type="compositionally biased region" description="Low complexity" evidence="17">
    <location>
        <begin position="560"/>
        <end position="584"/>
    </location>
</feature>
<evidence type="ECO:0000259" key="18">
    <source>
        <dbReference type="PROSITE" id="PS50102"/>
    </source>
</evidence>
<evidence type="ECO:0000256" key="17">
    <source>
        <dbReference type="SAM" id="MobiDB-lite"/>
    </source>
</evidence>
<comment type="caution">
    <text evidence="20">The sequence shown here is derived from an EMBL/GenBank/DDBJ whole genome shotgun (WGS) entry which is preliminary data.</text>
</comment>
<evidence type="ECO:0000256" key="3">
    <source>
        <dbReference type="ARBA" id="ARBA00022490"/>
    </source>
</evidence>
<comment type="subcellular location">
    <subcellularLocation>
        <location evidence="2">Cytoplasm</location>
        <location evidence="2">Cytoplasmic ribonucleoprotein granule</location>
    </subcellularLocation>
    <subcellularLocation>
        <location evidence="1">Nucleus</location>
    </subcellularLocation>
</comment>
<dbReference type="GO" id="GO:0008270">
    <property type="term" value="F:zinc ion binding"/>
    <property type="evidence" value="ECO:0007669"/>
    <property type="project" value="UniProtKB-KW"/>
</dbReference>
<evidence type="ECO:0000256" key="15">
    <source>
        <dbReference type="ARBA" id="ARBA00075699"/>
    </source>
</evidence>
<dbReference type="PROSITE" id="PS50171">
    <property type="entry name" value="ZF_MATRIN"/>
    <property type="match status" value="1"/>
</dbReference>
<keyword evidence="3" id="KW-0963">Cytoplasm</keyword>
<dbReference type="InterPro" id="IPR003604">
    <property type="entry name" value="Matrin/U1-like-C_Znf_C2H2"/>
</dbReference>
<feature type="region of interest" description="Disordered" evidence="17">
    <location>
        <begin position="544"/>
        <end position="628"/>
    </location>
</feature>
<proteinExistence type="predicted"/>
<protein>
    <recommendedName>
        <fullName evidence="14">RNA-binding protein 20</fullName>
    </recommendedName>
    <alternativeName>
        <fullName evidence="15">RNA-binding motif protein 20</fullName>
    </alternativeName>
</protein>
<dbReference type="GO" id="GO:0005634">
    <property type="term" value="C:nucleus"/>
    <property type="evidence" value="ECO:0007669"/>
    <property type="project" value="UniProtKB-SubCell"/>
</dbReference>
<dbReference type="Gene3D" id="3.30.70.330">
    <property type="match status" value="1"/>
</dbReference>
<feature type="region of interest" description="Disordered" evidence="17">
    <location>
        <begin position="267"/>
        <end position="292"/>
    </location>
</feature>
<evidence type="ECO:0000256" key="10">
    <source>
        <dbReference type="ARBA" id="ARBA00023187"/>
    </source>
</evidence>
<evidence type="ECO:0000256" key="14">
    <source>
        <dbReference type="ARBA" id="ARBA00067883"/>
    </source>
</evidence>
<keyword evidence="8" id="KW-0862">Zinc</keyword>
<keyword evidence="10" id="KW-0508">mRNA splicing</keyword>
<evidence type="ECO:0000256" key="2">
    <source>
        <dbReference type="ARBA" id="ARBA00004331"/>
    </source>
</evidence>
<accession>A0A8J6G9T6</accession>
<evidence type="ECO:0000259" key="19">
    <source>
        <dbReference type="PROSITE" id="PS50171"/>
    </source>
</evidence>
<evidence type="ECO:0000313" key="20">
    <source>
        <dbReference type="EMBL" id="KAH0506956.1"/>
    </source>
</evidence>